<dbReference type="InterPro" id="IPR004360">
    <property type="entry name" value="Glyas_Fos-R_dOase_dom"/>
</dbReference>
<dbReference type="Pfam" id="PF00903">
    <property type="entry name" value="Glyoxalase"/>
    <property type="match status" value="1"/>
</dbReference>
<reference evidence="3" key="1">
    <citation type="journal article" date="2019" name="Int. J. Syst. Evol. Microbiol.">
        <title>The Global Catalogue of Microorganisms (GCM) 10K type strain sequencing project: providing services to taxonomists for standard genome sequencing and annotation.</title>
        <authorList>
            <consortium name="The Broad Institute Genomics Platform"/>
            <consortium name="The Broad Institute Genome Sequencing Center for Infectious Disease"/>
            <person name="Wu L."/>
            <person name="Ma J."/>
        </authorList>
    </citation>
    <scope>NUCLEOTIDE SEQUENCE [LARGE SCALE GENOMIC DNA]</scope>
    <source>
        <strain evidence="3">NBRC 112416</strain>
    </source>
</reference>
<accession>A0ABQ5W236</accession>
<keyword evidence="3" id="KW-1185">Reference proteome</keyword>
<dbReference type="PROSITE" id="PS51819">
    <property type="entry name" value="VOC"/>
    <property type="match status" value="1"/>
</dbReference>
<evidence type="ECO:0000259" key="1">
    <source>
        <dbReference type="PROSITE" id="PS51819"/>
    </source>
</evidence>
<dbReference type="EMBL" id="BSNS01000006">
    <property type="protein sequence ID" value="GLQ53783.1"/>
    <property type="molecule type" value="Genomic_DNA"/>
</dbReference>
<dbReference type="InterPro" id="IPR037523">
    <property type="entry name" value="VOC_core"/>
</dbReference>
<organism evidence="2 3">
    <name type="scientific">Devosia nitrariae</name>
    <dbReference type="NCBI Taxonomy" id="2071872"/>
    <lineage>
        <taxon>Bacteria</taxon>
        <taxon>Pseudomonadati</taxon>
        <taxon>Pseudomonadota</taxon>
        <taxon>Alphaproteobacteria</taxon>
        <taxon>Hyphomicrobiales</taxon>
        <taxon>Devosiaceae</taxon>
        <taxon>Devosia</taxon>
    </lineage>
</organism>
<dbReference type="PANTHER" id="PTHR36503">
    <property type="entry name" value="BLR2520 PROTEIN"/>
    <property type="match status" value="1"/>
</dbReference>
<protein>
    <recommendedName>
        <fullName evidence="1">VOC domain-containing protein</fullName>
    </recommendedName>
</protein>
<feature type="domain" description="VOC" evidence="1">
    <location>
        <begin position="5"/>
        <end position="126"/>
    </location>
</feature>
<sequence length="128" mass="14007">MLPTAIEVVTLFVEDLGSTRRFYEEVFAPNVLLEDEAGVVLQFAGMAVNLLRINDAPELVTPKQVGKPQDGPRVMFTVKVEDCRTAHAELVAKGVAFLNGPIDRPWGRRTAAFADPSGNVWEIAQEIG</sequence>
<name>A0ABQ5W236_9HYPH</name>
<proteinExistence type="predicted"/>
<evidence type="ECO:0000313" key="2">
    <source>
        <dbReference type="EMBL" id="GLQ53783.1"/>
    </source>
</evidence>
<dbReference type="SUPFAM" id="SSF54593">
    <property type="entry name" value="Glyoxalase/Bleomycin resistance protein/Dihydroxybiphenyl dioxygenase"/>
    <property type="match status" value="1"/>
</dbReference>
<gene>
    <name evidence="2" type="ORF">GCM10010862_10420</name>
</gene>
<dbReference type="RefSeq" id="WP_284339235.1">
    <property type="nucleotide sequence ID" value="NZ_BSNS01000006.1"/>
</dbReference>
<dbReference type="PANTHER" id="PTHR36503:SF3">
    <property type="entry name" value="BLR0126 PROTEIN"/>
    <property type="match status" value="1"/>
</dbReference>
<evidence type="ECO:0000313" key="3">
    <source>
        <dbReference type="Proteomes" id="UP001156691"/>
    </source>
</evidence>
<dbReference type="InterPro" id="IPR029068">
    <property type="entry name" value="Glyas_Bleomycin-R_OHBP_Dase"/>
</dbReference>
<comment type="caution">
    <text evidence="2">The sequence shown here is derived from an EMBL/GenBank/DDBJ whole genome shotgun (WGS) entry which is preliminary data.</text>
</comment>
<dbReference type="Proteomes" id="UP001156691">
    <property type="component" value="Unassembled WGS sequence"/>
</dbReference>
<dbReference type="Gene3D" id="3.10.180.10">
    <property type="entry name" value="2,3-Dihydroxybiphenyl 1,2-Dioxygenase, domain 1"/>
    <property type="match status" value="1"/>
</dbReference>